<dbReference type="Proteomes" id="UP000019102">
    <property type="component" value="Unassembled WGS sequence"/>
</dbReference>
<comment type="caution">
    <text evidence="2">The sequence shown here is derived from an EMBL/GenBank/DDBJ whole genome shotgun (WGS) entry which is preliminary data.</text>
</comment>
<feature type="transmembrane region" description="Helical" evidence="1">
    <location>
        <begin position="31"/>
        <end position="50"/>
    </location>
</feature>
<dbReference type="EMBL" id="BAVS01000054">
    <property type="protein sequence ID" value="GAE95382.1"/>
    <property type="molecule type" value="Genomic_DNA"/>
</dbReference>
<keyword evidence="1" id="KW-1133">Transmembrane helix</keyword>
<accession>W4VQ86</accession>
<gene>
    <name evidence="2" type="ORF">JCM21714_4614</name>
</gene>
<dbReference type="AlphaFoldDB" id="W4VQ86"/>
<proteinExistence type="predicted"/>
<evidence type="ECO:0000313" key="2">
    <source>
        <dbReference type="EMBL" id="GAE95382.1"/>
    </source>
</evidence>
<evidence type="ECO:0000256" key="1">
    <source>
        <dbReference type="SAM" id="Phobius"/>
    </source>
</evidence>
<protein>
    <submittedName>
        <fullName evidence="2">Uncharacterized protein</fullName>
    </submittedName>
</protein>
<keyword evidence="1" id="KW-0812">Transmembrane</keyword>
<sequence>MMPVLLNSLLLFIIYRSIIHSMETFKEGNKTGGIAILTVIPFVIFCCIYFQMYR</sequence>
<dbReference type="OrthoDB" id="2974597at2"/>
<dbReference type="STRING" id="1298598.JCM21714_4614"/>
<evidence type="ECO:0000313" key="3">
    <source>
        <dbReference type="Proteomes" id="UP000019102"/>
    </source>
</evidence>
<dbReference type="RefSeq" id="WP_158413555.1">
    <property type="nucleotide sequence ID" value="NZ_BAVS01000054.1"/>
</dbReference>
<organism evidence="2 3">
    <name type="scientific">Gracilibacillus boraciitolerans JCM 21714</name>
    <dbReference type="NCBI Taxonomy" id="1298598"/>
    <lineage>
        <taxon>Bacteria</taxon>
        <taxon>Bacillati</taxon>
        <taxon>Bacillota</taxon>
        <taxon>Bacilli</taxon>
        <taxon>Bacillales</taxon>
        <taxon>Bacillaceae</taxon>
        <taxon>Gracilibacillus</taxon>
    </lineage>
</organism>
<keyword evidence="1" id="KW-0472">Membrane</keyword>
<reference evidence="2 3" key="1">
    <citation type="journal article" date="2014" name="Genome Announc.">
        <title>Draft Genome Sequence of the Boron-Tolerant and Moderately Halotolerant Bacterium Gracilibacillus boraciitolerans JCM 21714T.</title>
        <authorList>
            <person name="Ahmed I."/>
            <person name="Oshima K."/>
            <person name="Suda W."/>
            <person name="Kitamura K."/>
            <person name="Iida T."/>
            <person name="Ohmori Y."/>
            <person name="Fujiwara T."/>
            <person name="Hattori M."/>
            <person name="Ohkuma M."/>
        </authorList>
    </citation>
    <scope>NUCLEOTIDE SEQUENCE [LARGE SCALE GENOMIC DNA]</scope>
    <source>
        <strain evidence="2 3">JCM 21714</strain>
    </source>
</reference>
<name>W4VQ86_9BACI</name>
<keyword evidence="3" id="KW-1185">Reference proteome</keyword>